<evidence type="ECO:0000313" key="1">
    <source>
        <dbReference type="EMBL" id="PWZ24433.1"/>
    </source>
</evidence>
<reference evidence="1" key="1">
    <citation type="journal article" date="2018" name="Nat. Genet.">
        <title>Extensive intraspecific gene order and gene structural variations between Mo17 and other maize genomes.</title>
        <authorList>
            <person name="Sun S."/>
            <person name="Zhou Y."/>
            <person name="Chen J."/>
            <person name="Shi J."/>
            <person name="Zhao H."/>
            <person name="Zhao H."/>
            <person name="Song W."/>
            <person name="Zhang M."/>
            <person name="Cui Y."/>
            <person name="Dong X."/>
            <person name="Liu H."/>
            <person name="Ma X."/>
            <person name="Jiao Y."/>
            <person name="Wang B."/>
            <person name="Wei X."/>
            <person name="Stein J.C."/>
            <person name="Glaubitz J.C."/>
            <person name="Lu F."/>
            <person name="Yu G."/>
            <person name="Liang C."/>
            <person name="Fengler K."/>
            <person name="Li B."/>
            <person name="Rafalski A."/>
            <person name="Schnable P.S."/>
            <person name="Ware D.H."/>
            <person name="Buckler E.S."/>
            <person name="Lai J."/>
        </authorList>
    </citation>
    <scope>NUCLEOTIDE SEQUENCE [LARGE SCALE GENOMIC DNA]</scope>
    <source>
        <tissue evidence="1">Seedling</tissue>
    </source>
</reference>
<dbReference type="Proteomes" id="UP000251960">
    <property type="component" value="Chromosome 5"/>
</dbReference>
<dbReference type="EMBL" id="NCVQ01000006">
    <property type="protein sequence ID" value="PWZ24433.1"/>
    <property type="molecule type" value="Genomic_DNA"/>
</dbReference>
<organism evidence="1">
    <name type="scientific">Zea mays</name>
    <name type="common">Maize</name>
    <dbReference type="NCBI Taxonomy" id="4577"/>
    <lineage>
        <taxon>Eukaryota</taxon>
        <taxon>Viridiplantae</taxon>
        <taxon>Streptophyta</taxon>
        <taxon>Embryophyta</taxon>
        <taxon>Tracheophyta</taxon>
        <taxon>Spermatophyta</taxon>
        <taxon>Magnoliopsida</taxon>
        <taxon>Liliopsida</taxon>
        <taxon>Poales</taxon>
        <taxon>Poaceae</taxon>
        <taxon>PACMAD clade</taxon>
        <taxon>Panicoideae</taxon>
        <taxon>Andropogonodae</taxon>
        <taxon>Andropogoneae</taxon>
        <taxon>Tripsacinae</taxon>
        <taxon>Zea</taxon>
    </lineage>
</organism>
<accession>A0A3L6EV31</accession>
<protein>
    <submittedName>
        <fullName evidence="1">Uncharacterized protein</fullName>
    </submittedName>
</protein>
<proteinExistence type="predicted"/>
<name>A0A3L6EV31_MAIZE</name>
<sequence>MMRYIKREILKGLDVQKIKKTSQSKKNI</sequence>
<gene>
    <name evidence="1" type="ORF">Zm00014a_014287</name>
</gene>
<comment type="caution">
    <text evidence="1">The sequence shown here is derived from an EMBL/GenBank/DDBJ whole genome shotgun (WGS) entry which is preliminary data.</text>
</comment>
<dbReference type="AlphaFoldDB" id="A0A3L6EV31"/>